<evidence type="ECO:0000313" key="1">
    <source>
        <dbReference type="EMBL" id="SDF57664.1"/>
    </source>
</evidence>
<dbReference type="Proteomes" id="UP000323502">
    <property type="component" value="Unassembled WGS sequence"/>
</dbReference>
<dbReference type="InterPro" id="IPR018550">
    <property type="entry name" value="Lipid-A_deacylase-rel"/>
</dbReference>
<proteinExistence type="predicted"/>
<accession>A0A1G7M7Q6</accession>
<reference evidence="1 2" key="1">
    <citation type="submission" date="2016-10" db="EMBL/GenBank/DDBJ databases">
        <authorList>
            <person name="Varghese N."/>
            <person name="Submissions S."/>
        </authorList>
    </citation>
    <scope>NUCLEOTIDE SEQUENCE [LARGE SCALE GENOMIC DNA]</scope>
    <source>
        <strain evidence="1 2">S7-754</strain>
    </source>
</reference>
<dbReference type="EMBL" id="FNBI01000004">
    <property type="protein sequence ID" value="SDF57664.1"/>
    <property type="molecule type" value="Genomic_DNA"/>
</dbReference>
<gene>
    <name evidence="1" type="ORF">SAMN05216557_10495</name>
</gene>
<organism evidence="1 2">
    <name type="scientific">Sphingomonas carotinifaciens</name>
    <dbReference type="NCBI Taxonomy" id="1166323"/>
    <lineage>
        <taxon>Bacteria</taxon>
        <taxon>Pseudomonadati</taxon>
        <taxon>Pseudomonadota</taxon>
        <taxon>Alphaproteobacteria</taxon>
        <taxon>Sphingomonadales</taxon>
        <taxon>Sphingomonadaceae</taxon>
        <taxon>Sphingomonas</taxon>
    </lineage>
</organism>
<protein>
    <submittedName>
        <fullName evidence="1">Lipid A 3-O-deacylase (PagL)</fullName>
    </submittedName>
</protein>
<dbReference type="AlphaFoldDB" id="A0A1G7M7Q6"/>
<evidence type="ECO:0000313" key="2">
    <source>
        <dbReference type="Proteomes" id="UP000323502"/>
    </source>
</evidence>
<keyword evidence="2" id="KW-1185">Reference proteome</keyword>
<dbReference type="Gene3D" id="2.40.160.20">
    <property type="match status" value="1"/>
</dbReference>
<name>A0A1G7M7Q6_9SPHN</name>
<sequence>MMTRVCGMARGAVKRRVHRSGRLVALLGAASVLTGTPLAAQGREGEGESPSWQKPEVTLGLFDHSSNFHPLGGRLVFPAAPPGQIYEGDEEDGTVDIQIGYRSAPVHGPLKPRLTAKAQINTGGRTSFASLGAEWRQHVLRGRVYGQFGLGVTIHDGYRFTPDPFAPGLSAREAGRRYETYIERTSWGSRILFNPNAALGVRIGDRWAAELAWEHFSHGRIFSDQNPGMDSLGLRLVRRLGR</sequence>
<dbReference type="Pfam" id="PF09411">
    <property type="entry name" value="PagL"/>
    <property type="match status" value="1"/>
</dbReference>